<dbReference type="GeneID" id="5879011"/>
<feature type="domain" description="EF-hand" evidence="9">
    <location>
        <begin position="44"/>
        <end position="71"/>
    </location>
</feature>
<feature type="domain" description="EF-hand" evidence="9">
    <location>
        <begin position="193"/>
        <end position="228"/>
    </location>
</feature>
<evidence type="ECO:0000256" key="6">
    <source>
        <dbReference type="ARBA" id="ARBA00022840"/>
    </source>
</evidence>
<feature type="coiled-coil region" evidence="7">
    <location>
        <begin position="58"/>
        <end position="88"/>
    </location>
</feature>
<dbReference type="PROSITE" id="PS50222">
    <property type="entry name" value="EF_HAND_2"/>
    <property type="match status" value="2"/>
</dbReference>
<evidence type="ECO:0000256" key="4">
    <source>
        <dbReference type="ARBA" id="ARBA00022741"/>
    </source>
</evidence>
<evidence type="ECO:0000256" key="7">
    <source>
        <dbReference type="SAM" id="Coils"/>
    </source>
</evidence>
<evidence type="ECO:0000256" key="2">
    <source>
        <dbReference type="ARBA" id="ARBA00022527"/>
    </source>
</evidence>
<dbReference type="KEGG" id="edi:EDI_251310"/>
<dbReference type="VEuPathDB" id="AmoebaDB:EDI_251310"/>
<dbReference type="InterPro" id="IPR011992">
    <property type="entry name" value="EF-hand-dom_pair"/>
</dbReference>
<dbReference type="PROSITE" id="PS50011">
    <property type="entry name" value="PROTEIN_KINASE_DOM"/>
    <property type="match status" value="1"/>
</dbReference>
<evidence type="ECO:0000256" key="1">
    <source>
        <dbReference type="ARBA" id="ARBA00005354"/>
    </source>
</evidence>
<protein>
    <submittedName>
        <fullName evidence="10">Uncharacterized protein</fullName>
    </submittedName>
</protein>
<dbReference type="RefSeq" id="XP_001734115.1">
    <property type="nucleotide sequence ID" value="XM_001734063.1"/>
</dbReference>
<keyword evidence="6" id="KW-0067">ATP-binding</keyword>
<dbReference type="Gene3D" id="1.10.510.10">
    <property type="entry name" value="Transferase(Phosphotransferase) domain 1"/>
    <property type="match status" value="1"/>
</dbReference>
<dbReference type="eggNOG" id="KOG0583">
    <property type="taxonomic scope" value="Eukaryota"/>
</dbReference>
<dbReference type="PANTHER" id="PTHR24346">
    <property type="entry name" value="MAP/MICROTUBULE AFFINITY-REGULATING KINASE"/>
    <property type="match status" value="1"/>
</dbReference>
<dbReference type="Gene3D" id="3.40.50.300">
    <property type="entry name" value="P-loop containing nucleotide triphosphate hydrolases"/>
    <property type="match status" value="1"/>
</dbReference>
<organism evidence="11">
    <name type="scientific">Entamoeba dispar (strain ATCC PRA-260 / SAW760)</name>
    <dbReference type="NCBI Taxonomy" id="370354"/>
    <lineage>
        <taxon>Eukaryota</taxon>
        <taxon>Amoebozoa</taxon>
        <taxon>Evosea</taxon>
        <taxon>Archamoebae</taxon>
        <taxon>Mastigamoebida</taxon>
        <taxon>Entamoebidae</taxon>
        <taxon>Entamoeba</taxon>
    </lineage>
</organism>
<dbReference type="Gene3D" id="1.10.238.10">
    <property type="entry name" value="EF-hand"/>
    <property type="match status" value="1"/>
</dbReference>
<accession>B0E6V4</accession>
<gene>
    <name evidence="10" type="ORF">EDI_251310</name>
</gene>
<dbReference type="Pfam" id="PF00069">
    <property type="entry name" value="Pkinase"/>
    <property type="match status" value="1"/>
</dbReference>
<keyword evidence="11" id="KW-1185">Reference proteome</keyword>
<keyword evidence="2" id="KW-0723">Serine/threonine-protein kinase</keyword>
<dbReference type="SMART" id="SM00220">
    <property type="entry name" value="S_TKc"/>
    <property type="match status" value="1"/>
</dbReference>
<dbReference type="SUPFAM" id="SSF47473">
    <property type="entry name" value="EF-hand"/>
    <property type="match status" value="1"/>
</dbReference>
<evidence type="ECO:0000256" key="5">
    <source>
        <dbReference type="ARBA" id="ARBA00022777"/>
    </source>
</evidence>
<sequence>MGNRLSHVKELFDKLDNGGKGYLVLSDLVREDIMIPTVCHSPVMMFLYDSGGDGKLTFEDFKRLIDNVQDLQKRAEEKEKEKIKEREIKQVLPKMRLGDNSVDPITVSKTPTLLESKEGSTSNLNSQIVSTPFLTPSQSPCPMSPVNSNNGNLVQIPPKQIIKGVSQGISLMWSLFDKEMKHQFLGVVANDQKCKAFNRYLFNLIDTKKCGKIDIEDLEFMLDVLNDDGITIENILCELPECKPQTIFEEAKILFETYNYEGNNYLGMAEFSLLANLITKNYKMKAEGNDIRLVGRYELQRKLGEGSEGCVRLGINRRTGEKKAIKIFYKSRGINLEHLENEIASLRKLNHPNIVKLEEVIENDEQLYFVMELCLGGSLAEHVAISPFSIPVARNFFKQLLSGVKYCHDNGVIHRDLKLENLILDRDGINLKICDFGHSVVVISDWDFVESAVVGTLYHIAPEQLQDHCYRGKKADIWSIGVILVRMLTGKYPFYSKDPEETINLIKNAVYSLPDNLPPDIQELISHIFVIDPEQRYSIEQVIDSSFAKSDIVMSLSFIKRRITIDPVIVTIDNAWNLMHSILENNHVMCKRNTHTCYSMYCYQIQTQMKFVVSYRVGQSPGSNAYFEFLMTDGGGIDFRNLMDNIKKSFLEQVDPLHIEVVEKKLDSLLLESSQPLLSSFRRAYEESVIKSRVGVLLCGKSGCGKTSLAQRFFSNKLQVGEISPTKYYTKYIHTNKPIVLYDAKGIELSTENGFWEETRGFLDAHKGIDRIHCVWYVIDATTSRFDITDEEICRTLFDIPLIIIINKADLVSDESLIKMKNKIESFKFEKCVGVVATVSLAEEQTKRISTTKCTKCHSNDIYIFIKECVVFCNNCGYEQSIVTRPNIDEYDKVIELTIKLLPDAMKSGFVSGQSLSITHKIELSKRMISDYHSQLGNDNDLELKRVMNLLTKLNKLWDLEDYHSVKIATKVIQDFLLKGVVGTSVANFFGDTPIFQPDQFTAICIVWVQCLVDLHFLMIQEILNVEKLENVDAVMQKIMEQAFCKLQQNYVKGIETDLVKNGLDAVLVKF</sequence>
<dbReference type="Proteomes" id="UP000008076">
    <property type="component" value="Unassembled WGS sequence"/>
</dbReference>
<evidence type="ECO:0000259" key="9">
    <source>
        <dbReference type="PROSITE" id="PS50222"/>
    </source>
</evidence>
<dbReference type="EMBL" id="DS547933">
    <property type="protein sequence ID" value="EDR29695.1"/>
    <property type="molecule type" value="Genomic_DNA"/>
</dbReference>
<dbReference type="Pfam" id="PF01926">
    <property type="entry name" value="MMR_HSR1"/>
    <property type="match status" value="1"/>
</dbReference>
<dbReference type="InterPro" id="IPR008271">
    <property type="entry name" value="Ser/Thr_kinase_AS"/>
</dbReference>
<keyword evidence="5" id="KW-0418">Kinase</keyword>
<dbReference type="InterPro" id="IPR027417">
    <property type="entry name" value="P-loop_NTPase"/>
</dbReference>
<evidence type="ECO:0000313" key="10">
    <source>
        <dbReference type="EMBL" id="EDR29695.1"/>
    </source>
</evidence>
<dbReference type="FunFam" id="3.30.200.20:FF:000315">
    <property type="entry name" value="Calcium-dependent protein kinase 3"/>
    <property type="match status" value="1"/>
</dbReference>
<dbReference type="FunFam" id="1.10.510.10:FF:001399">
    <property type="entry name" value="Protein kinase domain containing protein"/>
    <property type="match status" value="1"/>
</dbReference>
<dbReference type="PROSITE" id="PS00108">
    <property type="entry name" value="PROTEIN_KINASE_ST"/>
    <property type="match status" value="1"/>
</dbReference>
<reference evidence="11" key="1">
    <citation type="submission" date="2007-12" db="EMBL/GenBank/DDBJ databases">
        <title>Annotation of Entamoeba dispar SAW760.</title>
        <authorList>
            <person name="Lorenzi H."/>
            <person name="Inman J."/>
            <person name="Schobel S."/>
            <person name="Amedeo P."/>
            <person name="Caler E."/>
        </authorList>
    </citation>
    <scope>NUCLEOTIDE SEQUENCE [LARGE SCALE GENOMIC DNA]</scope>
    <source>
        <strain evidence="11">ATCC PRA-260 / SAW760</strain>
    </source>
</reference>
<dbReference type="GO" id="GO:0005524">
    <property type="term" value="F:ATP binding"/>
    <property type="evidence" value="ECO:0007669"/>
    <property type="project" value="UniProtKB-KW"/>
</dbReference>
<keyword evidence="4" id="KW-0547">Nucleotide-binding</keyword>
<dbReference type="InterPro" id="IPR002048">
    <property type="entry name" value="EF_hand_dom"/>
</dbReference>
<comment type="similarity">
    <text evidence="1">Belongs to the protein kinase superfamily. CAMK Ser/Thr protein kinase family. CaMK subfamily.</text>
</comment>
<keyword evidence="3" id="KW-0808">Transferase</keyword>
<dbReference type="GO" id="GO:0005525">
    <property type="term" value="F:GTP binding"/>
    <property type="evidence" value="ECO:0007669"/>
    <property type="project" value="InterPro"/>
</dbReference>
<dbReference type="InterPro" id="IPR000719">
    <property type="entry name" value="Prot_kinase_dom"/>
</dbReference>
<dbReference type="OMA" id="CGYEQSI"/>
<dbReference type="AlphaFoldDB" id="B0E6V4"/>
<dbReference type="GO" id="GO:0035556">
    <property type="term" value="P:intracellular signal transduction"/>
    <property type="evidence" value="ECO:0007669"/>
    <property type="project" value="TreeGrafter"/>
</dbReference>
<dbReference type="SUPFAM" id="SSF56112">
    <property type="entry name" value="Protein kinase-like (PK-like)"/>
    <property type="match status" value="1"/>
</dbReference>
<feature type="domain" description="Protein kinase" evidence="8">
    <location>
        <begin position="297"/>
        <end position="548"/>
    </location>
</feature>
<dbReference type="GO" id="GO:0004674">
    <property type="term" value="F:protein serine/threonine kinase activity"/>
    <property type="evidence" value="ECO:0007669"/>
    <property type="project" value="UniProtKB-KW"/>
</dbReference>
<dbReference type="InterPro" id="IPR006073">
    <property type="entry name" value="GTP-bd"/>
</dbReference>
<dbReference type="OrthoDB" id="193931at2759"/>
<dbReference type="InterPro" id="IPR011009">
    <property type="entry name" value="Kinase-like_dom_sf"/>
</dbReference>
<evidence type="ECO:0000313" key="11">
    <source>
        <dbReference type="Proteomes" id="UP000008076"/>
    </source>
</evidence>
<dbReference type="CDD" id="cd00882">
    <property type="entry name" value="Ras_like_GTPase"/>
    <property type="match status" value="1"/>
</dbReference>
<proteinExistence type="inferred from homology"/>
<name>B0E6V4_ENTDS</name>
<evidence type="ECO:0000256" key="3">
    <source>
        <dbReference type="ARBA" id="ARBA00022679"/>
    </source>
</evidence>
<dbReference type="SUPFAM" id="SSF52540">
    <property type="entry name" value="P-loop containing nucleoside triphosphate hydrolases"/>
    <property type="match status" value="1"/>
</dbReference>
<dbReference type="GO" id="GO:0005737">
    <property type="term" value="C:cytoplasm"/>
    <property type="evidence" value="ECO:0007669"/>
    <property type="project" value="TreeGrafter"/>
</dbReference>
<dbReference type="PANTHER" id="PTHR24346:SF82">
    <property type="entry name" value="KP78A-RELATED"/>
    <property type="match status" value="1"/>
</dbReference>
<dbReference type="GO" id="GO:0005509">
    <property type="term" value="F:calcium ion binding"/>
    <property type="evidence" value="ECO:0007669"/>
    <property type="project" value="InterPro"/>
</dbReference>
<evidence type="ECO:0000259" key="8">
    <source>
        <dbReference type="PROSITE" id="PS50011"/>
    </source>
</evidence>
<keyword evidence="7" id="KW-0175">Coiled coil</keyword>